<proteinExistence type="predicted"/>
<reference evidence="2 3" key="1">
    <citation type="submission" date="2016-05" db="EMBL/GenBank/DDBJ databases">
        <authorList>
            <person name="Lavstsen T."/>
            <person name="Jespersen J.S."/>
        </authorList>
    </citation>
    <scope>NUCLEOTIDE SEQUENCE [LARGE SCALE GENOMIC DNA]</scope>
    <source>
        <strain evidence="2 3">B7-9</strain>
    </source>
</reference>
<evidence type="ECO:0000313" key="2">
    <source>
        <dbReference type="EMBL" id="PDW00484.1"/>
    </source>
</evidence>
<accession>A0A2H3LAL7</accession>
<keyword evidence="1" id="KW-0472">Membrane</keyword>
<evidence type="ECO:0000256" key="1">
    <source>
        <dbReference type="SAM" id="Phobius"/>
    </source>
</evidence>
<keyword evidence="3" id="KW-1185">Reference proteome</keyword>
<dbReference type="Proteomes" id="UP000220922">
    <property type="component" value="Unassembled WGS sequence"/>
</dbReference>
<keyword evidence="1" id="KW-0812">Transmembrane</keyword>
<dbReference type="AlphaFoldDB" id="A0A2H3LAL7"/>
<evidence type="ECO:0008006" key="4">
    <source>
        <dbReference type="Google" id="ProtNLM"/>
    </source>
</evidence>
<sequence>MAVEPVTQSHASATPEVATRPRPRYARLAPLYKALIWTSFFINAILLIIVGVLGGILLNHRSQVNSIVGNTQTFAAANLSELQDVVRDLEGATIIYTVPLDTRLPIELDVPINPDTIMTERNIVRLTEPVALVAPAAITFPGGGGNLNATVSIELPAGLELPVDLNMNVKLVTSIPVQLDVPVRIPLAETELGPQFQRLGAIVDRLVNPIAPLLPMPETPPDSSQRQGQ</sequence>
<dbReference type="EMBL" id="LYXE01000041">
    <property type="protein sequence ID" value="PDW00484.1"/>
    <property type="molecule type" value="Genomic_DNA"/>
</dbReference>
<comment type="caution">
    <text evidence="2">The sequence shown here is derived from an EMBL/GenBank/DDBJ whole genome shotgun (WGS) entry which is preliminary data.</text>
</comment>
<feature type="transmembrane region" description="Helical" evidence="1">
    <location>
        <begin position="34"/>
        <end position="58"/>
    </location>
</feature>
<name>A0A2H3LAL7_9CHLR</name>
<dbReference type="OrthoDB" id="156232at2"/>
<organism evidence="2 3">
    <name type="scientific">Candidatus Chloroploca asiatica</name>
    <dbReference type="NCBI Taxonomy" id="1506545"/>
    <lineage>
        <taxon>Bacteria</taxon>
        <taxon>Bacillati</taxon>
        <taxon>Chloroflexota</taxon>
        <taxon>Chloroflexia</taxon>
        <taxon>Chloroflexales</taxon>
        <taxon>Chloroflexineae</taxon>
        <taxon>Oscillochloridaceae</taxon>
        <taxon>Candidatus Chloroploca</taxon>
    </lineage>
</organism>
<dbReference type="RefSeq" id="WP_097651026.1">
    <property type="nucleotide sequence ID" value="NZ_LYXE01000041.1"/>
</dbReference>
<protein>
    <recommendedName>
        <fullName evidence="4">Transmembrane protein</fullName>
    </recommendedName>
</protein>
<evidence type="ECO:0000313" key="3">
    <source>
        <dbReference type="Proteomes" id="UP000220922"/>
    </source>
</evidence>
<gene>
    <name evidence="2" type="ORF">A9Q02_09865</name>
</gene>
<keyword evidence="1" id="KW-1133">Transmembrane helix</keyword>